<feature type="compositionally biased region" description="Basic and acidic residues" evidence="1">
    <location>
        <begin position="106"/>
        <end position="126"/>
    </location>
</feature>
<dbReference type="EMBL" id="JAACJJ010000043">
    <property type="protein sequence ID" value="KAF5315182.1"/>
    <property type="molecule type" value="Genomic_DNA"/>
</dbReference>
<feature type="region of interest" description="Disordered" evidence="1">
    <location>
        <begin position="39"/>
        <end position="170"/>
    </location>
</feature>
<keyword evidence="3" id="KW-1185">Reference proteome</keyword>
<evidence type="ECO:0000313" key="2">
    <source>
        <dbReference type="EMBL" id="KAF5315182.1"/>
    </source>
</evidence>
<gene>
    <name evidence="2" type="ORF">D9619_007452</name>
</gene>
<proteinExistence type="predicted"/>
<accession>A0A8H5B214</accession>
<dbReference type="Proteomes" id="UP000567179">
    <property type="component" value="Unassembled WGS sequence"/>
</dbReference>
<evidence type="ECO:0000256" key="1">
    <source>
        <dbReference type="SAM" id="MobiDB-lite"/>
    </source>
</evidence>
<dbReference type="AlphaFoldDB" id="A0A8H5B214"/>
<feature type="compositionally biased region" description="Basic and acidic residues" evidence="1">
    <location>
        <begin position="52"/>
        <end position="73"/>
    </location>
</feature>
<feature type="compositionally biased region" description="Basic and acidic residues" evidence="1">
    <location>
        <begin position="82"/>
        <end position="92"/>
    </location>
</feature>
<organism evidence="2 3">
    <name type="scientific">Psilocybe cf. subviscida</name>
    <dbReference type="NCBI Taxonomy" id="2480587"/>
    <lineage>
        <taxon>Eukaryota</taxon>
        <taxon>Fungi</taxon>
        <taxon>Dikarya</taxon>
        <taxon>Basidiomycota</taxon>
        <taxon>Agaricomycotina</taxon>
        <taxon>Agaricomycetes</taxon>
        <taxon>Agaricomycetidae</taxon>
        <taxon>Agaricales</taxon>
        <taxon>Agaricineae</taxon>
        <taxon>Strophariaceae</taxon>
        <taxon>Psilocybe</taxon>
    </lineage>
</organism>
<name>A0A8H5B214_9AGAR</name>
<reference evidence="2 3" key="1">
    <citation type="journal article" date="2020" name="ISME J.">
        <title>Uncovering the hidden diversity of litter-decomposition mechanisms in mushroom-forming fungi.</title>
        <authorList>
            <person name="Floudas D."/>
            <person name="Bentzer J."/>
            <person name="Ahren D."/>
            <person name="Johansson T."/>
            <person name="Persson P."/>
            <person name="Tunlid A."/>
        </authorList>
    </citation>
    <scope>NUCLEOTIDE SEQUENCE [LARGE SCALE GENOMIC DNA]</scope>
    <source>
        <strain evidence="2 3">CBS 101986</strain>
    </source>
</reference>
<sequence length="203" mass="22444">MSSTAGACPGKGATATSVIDTPPAQKAVFRDITCTLPNTNDIRRQATPMTMKGRENKSVRESDKRQEDYEAEARGGGIGSATERKTEIERVGEGVVCQNNIKGRKPRFDKENESPTSRNERLETRVKNASNRANNNAGPSAPGGLPQPRRVAQRQDQAVGQFPEALSRKAEQEKEFFREIILKEIRKAEDEVMEELLGDSEDK</sequence>
<protein>
    <submittedName>
        <fullName evidence="2">Uncharacterized protein</fullName>
    </submittedName>
</protein>
<comment type="caution">
    <text evidence="2">The sequence shown here is derived from an EMBL/GenBank/DDBJ whole genome shotgun (WGS) entry which is preliminary data.</text>
</comment>
<feature type="compositionally biased region" description="Polar residues" evidence="1">
    <location>
        <begin position="127"/>
        <end position="138"/>
    </location>
</feature>
<evidence type="ECO:0000313" key="3">
    <source>
        <dbReference type="Proteomes" id="UP000567179"/>
    </source>
</evidence>